<dbReference type="AlphaFoldDB" id="A0A1M6EH40"/>
<proteinExistence type="predicted"/>
<gene>
    <name evidence="3" type="ORF">SAMN05444373_101217</name>
</gene>
<evidence type="ECO:0000256" key="1">
    <source>
        <dbReference type="SAM" id="Phobius"/>
    </source>
</evidence>
<dbReference type="Gene3D" id="3.40.50.300">
    <property type="entry name" value="P-loop containing nucleotide triphosphate hydrolases"/>
    <property type="match status" value="1"/>
</dbReference>
<keyword evidence="4" id="KW-1185">Reference proteome</keyword>
<dbReference type="CDD" id="cd18785">
    <property type="entry name" value="SF2_C"/>
    <property type="match status" value="1"/>
</dbReference>
<dbReference type="InterPro" id="IPR006935">
    <property type="entry name" value="Helicase/UvrB_N"/>
</dbReference>
<evidence type="ECO:0000313" key="3">
    <source>
        <dbReference type="EMBL" id="SHI84598.1"/>
    </source>
</evidence>
<keyword evidence="1" id="KW-1133">Transmembrane helix</keyword>
<reference evidence="3 4" key="1">
    <citation type="submission" date="2016-11" db="EMBL/GenBank/DDBJ databases">
        <authorList>
            <person name="Varghese N."/>
            <person name="Submissions S."/>
        </authorList>
    </citation>
    <scope>NUCLEOTIDE SEQUENCE [LARGE SCALE GENOMIC DNA]</scope>
    <source>
        <strain evidence="3 4">DSM 19027</strain>
    </source>
</reference>
<dbReference type="GO" id="GO:0005524">
    <property type="term" value="F:ATP binding"/>
    <property type="evidence" value="ECO:0007669"/>
    <property type="project" value="InterPro"/>
</dbReference>
<dbReference type="Proteomes" id="UP000324781">
    <property type="component" value="Unassembled WGS sequence"/>
</dbReference>
<dbReference type="SMART" id="SM00487">
    <property type="entry name" value="DEXDc"/>
    <property type="match status" value="1"/>
</dbReference>
<dbReference type="GO" id="GO:0016787">
    <property type="term" value="F:hydrolase activity"/>
    <property type="evidence" value="ECO:0007669"/>
    <property type="project" value="InterPro"/>
</dbReference>
<dbReference type="PANTHER" id="PTHR47396">
    <property type="entry name" value="TYPE I RESTRICTION ENZYME ECOKI R PROTEIN"/>
    <property type="match status" value="1"/>
</dbReference>
<dbReference type="InterPro" id="IPR050742">
    <property type="entry name" value="Helicase_Restrict-Modif_Enz"/>
</dbReference>
<keyword evidence="1" id="KW-0812">Transmembrane</keyword>
<dbReference type="Pfam" id="PF04851">
    <property type="entry name" value="ResIII"/>
    <property type="match status" value="1"/>
</dbReference>
<organism evidence="3 4">
    <name type="scientific">Thermoclostridium caenicola</name>
    <dbReference type="NCBI Taxonomy" id="659425"/>
    <lineage>
        <taxon>Bacteria</taxon>
        <taxon>Bacillati</taxon>
        <taxon>Bacillota</taxon>
        <taxon>Clostridia</taxon>
        <taxon>Eubacteriales</taxon>
        <taxon>Oscillospiraceae</taxon>
        <taxon>Thermoclostridium</taxon>
    </lineage>
</organism>
<keyword evidence="1" id="KW-0472">Membrane</keyword>
<dbReference type="InterPro" id="IPR027417">
    <property type="entry name" value="P-loop_NTPase"/>
</dbReference>
<dbReference type="PROSITE" id="PS51192">
    <property type="entry name" value="HELICASE_ATP_BIND_1"/>
    <property type="match status" value="1"/>
</dbReference>
<protein>
    <submittedName>
        <fullName evidence="3">Type III restriction enzyme, res subunit</fullName>
    </submittedName>
</protein>
<dbReference type="GO" id="GO:0005829">
    <property type="term" value="C:cytosol"/>
    <property type="evidence" value="ECO:0007669"/>
    <property type="project" value="TreeGrafter"/>
</dbReference>
<sequence length="1000" mass="112231">MGKMAGTAAYEPFLKFRYPFRTHQKMILDRFEQEIRKKEPGQPLRLHVVAPPGSGKTIIGIELAVRLKKPSLIVCPNTAIQGQWVKKVELFIPENSGVHPGEIVTSQSDQPRFINVLTYQILSISEDAAETIIDLAEGFWANDISQAQHIEQEEARARIAAMKTSNPAQYKKELSKYTKGIRNGKLLDSQAARSGDKDSLISVLHPRTRELLTKLRNYGVKTVIFDECHHLQTYWAVVMKNILEWMGIENIIGLTATPPVDERTEILQNYTNLLGPIDFEIPTPAVVKDGMLAPYQDMTYFCIPGQQEMAYLSNCHQKFHSLVEQFKSPDSDFCQWMKSRIIERRLADGTQREWRKLFAARPDFSTAGVKYLIKAGVRIPADITLTSEMAGDLTIEEWAMLIEDYALNRLKISGEEAHQALYDTIRDALYTLGFILTEKGIRTYISPIDRVLSYSRSKLQAVKDILRHEMRLMGDRLRVAVVTDFEYSNALSLAKLDNVLDEECGGAISVIKELVTDEELDTLNPVMVTGKSLLCDDDIAETYLAHFKEWANEHGYDINLTMKPVYGGRLYEIEGSGRDWNTKSAILFTTSLLEKGITRCIVGTRGLLGEGWDAISLNTLIDLCCASTYASVNQLRGRSIRKDENYPRKLANNWDVVAYAPGLEKGINDLKRLHKKHRQFYSICEDGRIQKGVAHIDPSLAFMTDMNLDAINRFNEKMMARAAERESQYDKWRIGEKFANIEQDSVEFSMERSAVPCDTGVFTLHTANLRGKAAANKFKGGAGALALLAAIAAAGVSIPVAIGLGAASALFIRSSIKGMNKAAEYSRKHVLCMDSLELARRFGLCLFHALKDAGLINRMLLEKHLNISGREDGSVRVFLDASSEESALFAKSFDELLSPIMNQRYAVPRYETAVPDSRGDLAAINAGLKPGQALVAAWHPVPDVLGVNKEKAEIFKKHWNRWVSRGELVYLKSAEGERIIEQYGMNNVLGIKKQVASFWR</sequence>
<name>A0A1M6EH40_9FIRM</name>
<dbReference type="InterPro" id="IPR014001">
    <property type="entry name" value="Helicase_ATP-bd"/>
</dbReference>
<dbReference type="GO" id="GO:0003677">
    <property type="term" value="F:DNA binding"/>
    <property type="evidence" value="ECO:0007669"/>
    <property type="project" value="InterPro"/>
</dbReference>
<accession>A0A1M6EH40</accession>
<feature type="domain" description="Helicase ATP-binding" evidence="2">
    <location>
        <begin position="37"/>
        <end position="276"/>
    </location>
</feature>
<dbReference type="EMBL" id="FQZP01000012">
    <property type="protein sequence ID" value="SHI84598.1"/>
    <property type="molecule type" value="Genomic_DNA"/>
</dbReference>
<dbReference type="PANTHER" id="PTHR47396:SF1">
    <property type="entry name" value="ATP-DEPENDENT HELICASE IRC3-RELATED"/>
    <property type="match status" value="1"/>
</dbReference>
<evidence type="ECO:0000313" key="4">
    <source>
        <dbReference type="Proteomes" id="UP000324781"/>
    </source>
</evidence>
<feature type="transmembrane region" description="Helical" evidence="1">
    <location>
        <begin position="785"/>
        <end position="812"/>
    </location>
</feature>
<dbReference type="SUPFAM" id="SSF52540">
    <property type="entry name" value="P-loop containing nucleoside triphosphate hydrolases"/>
    <property type="match status" value="2"/>
</dbReference>
<evidence type="ECO:0000259" key="2">
    <source>
        <dbReference type="PROSITE" id="PS51192"/>
    </source>
</evidence>